<dbReference type="PIRSF" id="PIRSF021383">
    <property type="entry name" value="YunB"/>
    <property type="match status" value="1"/>
</dbReference>
<evidence type="ECO:0000313" key="2">
    <source>
        <dbReference type="Proteomes" id="UP000074108"/>
    </source>
</evidence>
<dbReference type="Proteomes" id="UP000074108">
    <property type="component" value="Unassembled WGS sequence"/>
</dbReference>
<dbReference type="Pfam" id="PF09560">
    <property type="entry name" value="Spore_YunB"/>
    <property type="match status" value="1"/>
</dbReference>
<reference evidence="1 2" key="1">
    <citation type="journal article" date="2016" name="Front. Microbiol.">
        <title>Microevolution Analysis of Bacillus coahuilensis Unveils Differences in Phosphorus Acquisition Strategies and Their Regulation.</title>
        <authorList>
            <person name="Gomez-Lunar Z."/>
            <person name="Hernandez-Gonzalez I."/>
            <person name="Rodriguez-Torres M.D."/>
            <person name="Souza V."/>
            <person name="Olmedo-Alvarez G."/>
        </authorList>
    </citation>
    <scope>NUCLEOTIDE SEQUENCE [LARGE SCALE GENOMIC DNA]</scope>
    <source>
        <strain evidence="2">p1.1.43</strain>
    </source>
</reference>
<dbReference type="OrthoDB" id="1649278at2"/>
<evidence type="ECO:0000313" key="1">
    <source>
        <dbReference type="EMBL" id="KUP05277.1"/>
    </source>
</evidence>
<dbReference type="RefSeq" id="WP_059351580.1">
    <property type="nucleotide sequence ID" value="NZ_LDYG01000041.1"/>
</dbReference>
<comment type="caution">
    <text evidence="1">The sequence shown here is derived from an EMBL/GenBank/DDBJ whole genome shotgun (WGS) entry which is preliminary data.</text>
</comment>
<accession>A0A147K624</accession>
<dbReference type="InterPro" id="IPR014197">
    <property type="entry name" value="Sporulation_prot_YunB"/>
</dbReference>
<sequence length="248" mass="27255">MMKMKRRRRGPLPFRYVFLLSFVFFLFSTAFGVWLINEGIKPTLVSYAKTQTNKIATLVISKAINKNVNSDINQAELFEVVETSDGSTINFNTELINRMAAQTTNLVQLNLAAAERGEIKSLEHLSDVEIDTEETVNADGIVYSVPLGQATNNALLGNLGPKVPIRFNAIGDVQSNAVGMIEPFGINNAFVKIFIHIEVNVQIIIPFATETTTVQQEIPVAMTVIKGSVPQFYNGGGESDASFEIPLQ</sequence>
<name>A0A147K624_9BACI</name>
<dbReference type="PATRIC" id="fig|1150625.3.peg.2685"/>
<dbReference type="STRING" id="1150625.Q75_12775"/>
<protein>
    <submittedName>
        <fullName evidence="1">Sporulation protein</fullName>
    </submittedName>
</protein>
<organism evidence="1 2">
    <name type="scientific">Bacillus coahuilensis p1.1.43</name>
    <dbReference type="NCBI Taxonomy" id="1150625"/>
    <lineage>
        <taxon>Bacteria</taxon>
        <taxon>Bacillati</taxon>
        <taxon>Bacillota</taxon>
        <taxon>Bacilli</taxon>
        <taxon>Bacillales</taxon>
        <taxon>Bacillaceae</taxon>
        <taxon>Bacillus</taxon>
    </lineage>
</organism>
<proteinExistence type="predicted"/>
<keyword evidence="2" id="KW-1185">Reference proteome</keyword>
<dbReference type="AlphaFoldDB" id="A0A147K624"/>
<dbReference type="NCBIfam" id="TIGR02832">
    <property type="entry name" value="spo_yunB"/>
    <property type="match status" value="1"/>
</dbReference>
<gene>
    <name evidence="1" type="ORF">Q75_12775</name>
</gene>
<dbReference type="EMBL" id="LDYG01000041">
    <property type="protein sequence ID" value="KUP05277.1"/>
    <property type="molecule type" value="Genomic_DNA"/>
</dbReference>